<evidence type="ECO:0000256" key="1">
    <source>
        <dbReference type="ARBA" id="ARBA00022603"/>
    </source>
</evidence>
<dbReference type="PANTHER" id="PTHR12029">
    <property type="entry name" value="RNA METHYLTRANSFERASE"/>
    <property type="match status" value="1"/>
</dbReference>
<dbReference type="Proteomes" id="UP000614601">
    <property type="component" value="Unassembled WGS sequence"/>
</dbReference>
<dbReference type="GO" id="GO:0030488">
    <property type="term" value="P:tRNA methylation"/>
    <property type="evidence" value="ECO:0007669"/>
    <property type="project" value="InterPro"/>
</dbReference>
<dbReference type="EMBL" id="CAJFDH010000004">
    <property type="protein sequence ID" value="CAD5219654.1"/>
    <property type="molecule type" value="Genomic_DNA"/>
</dbReference>
<accession>A0A811KW38</accession>
<keyword evidence="2" id="KW-0808">Transferase</keyword>
<reference evidence="4" key="1">
    <citation type="submission" date="2020-09" db="EMBL/GenBank/DDBJ databases">
        <authorList>
            <person name="Kikuchi T."/>
        </authorList>
    </citation>
    <scope>NUCLEOTIDE SEQUENCE</scope>
    <source>
        <strain evidence="4">SH1</strain>
    </source>
</reference>
<sequence length="1135" mass="129657">MEILSNYRFHDQNEGERTNKKESLKIVKNDFGSFLNTVKALQNDEQRLDFLKSLEKRSKKDLEEVGPAVIELASQTYGNEVKELLEENLLNFLNFKDSRLVRKTALFVLKQNYYKEEEFEPFFTLFASLEESQYHVIEPILPKFLDLVQLIESNKLSWEYLKTVFKKFINHTNGWIRCFGFKSLLDVPTKHFKHDVNFVVNDYYNSLNSYDPFWRLEETIGVKIFLDGLNNIVRDCLSSEFVNGMLLLFETRISPSPLLFMSVTLPDSGAVSTSLLDSSDIPQIRRVIKEISNVQYPNFKHDVIKNFMTFIFGLYDWDSDEKAMVSLLSCFTSSIRSVVSSGLHKYIHNDDVFRLFDDDVHNNGLIEYLCSLDADDCKRLVDSTDLIDVKLGVKARKLEVLSEERTSKLFVARLFELDKKIANEEAYIHNVLGPIVSDLNDCHTIDSLVKSNLNDNKSNLSAKGLLLLYSYLNLDDIPEVKLTTEDENLAFFHLVSKKPSSEVDHDDLVTKNWEIFSTDTEKAIKFLEGCCRMLNKLSTEVVHSLLEKCCVLAKETQKSSNFSVVCKYWIKVALVELPLDQKHAMEHLEAIMDIGAKNSQVAYMLSVDLLGVSLPNCLSNVLMRLAIYGDVFKKDDQVFFLANSMATRLDDKIFWYDKLPCMVRENAILSVFNKKTSESFFDALLLEVIEEIKIVDKTKGRSFGLSLGHRLKTRLMLLLLLLVKNSLESGHKQLIIDLCCDTLLDGSQQFSIRLPTEWIFTIYCLNSQKFFDEWLQKDIEFGEKRIGSVVSWMFVVLRCLKIKPQGIYNAILKVMRWITVTNFSVKCASAAVLKLLYKWHLEGIKEDNRLDFLESLVTFNPEISGNTQTVVDNLVDEPFFNQVQAGQTDLHTVFYKLMYLCGMPADEMIFEKKPEGGLPEDTVDFLTTWSEGKIQVSKVFSALVKSKVTAPEILMNPSLSDNVIDDFQLKIDPNETKFERNGKELVVVASLINKTANLGGLCRTCEVFGASALVLSNQLITSDQNFKALSMSAEKWLPIIEVKPQDLESFLQESKLKGFTVIAAEQTAASVPLHEFEFPDKTILLLGEEKKGVPPQLIKTVDRTVEIEQFGVTRSLNVHVSASLFIYQFAAQKYC</sequence>
<dbReference type="PANTHER" id="PTHR12029:SF11">
    <property type="entry name" value="METHYLTRANSFERASE TARBP1-RELATED"/>
    <property type="match status" value="1"/>
</dbReference>
<gene>
    <name evidence="4" type="ORF">BOKJ2_LOCUS8552</name>
</gene>
<dbReference type="InterPro" id="IPR001537">
    <property type="entry name" value="SpoU_MeTrfase"/>
</dbReference>
<dbReference type="InterPro" id="IPR045330">
    <property type="entry name" value="TRM3/TARBP1"/>
</dbReference>
<dbReference type="EMBL" id="CAJFCW020000004">
    <property type="protein sequence ID" value="CAG9112744.1"/>
    <property type="molecule type" value="Genomic_DNA"/>
</dbReference>
<protein>
    <recommendedName>
        <fullName evidence="3">tRNA/rRNA methyltransferase SpoU type domain-containing protein</fullName>
    </recommendedName>
</protein>
<dbReference type="CDD" id="cd18091">
    <property type="entry name" value="SpoU-like_TRM3-like"/>
    <property type="match status" value="1"/>
</dbReference>
<feature type="domain" description="tRNA/rRNA methyltransferase SpoU type" evidence="3">
    <location>
        <begin position="985"/>
        <end position="1127"/>
    </location>
</feature>
<keyword evidence="1" id="KW-0489">Methyltransferase</keyword>
<dbReference type="GO" id="GO:0003723">
    <property type="term" value="F:RNA binding"/>
    <property type="evidence" value="ECO:0007669"/>
    <property type="project" value="InterPro"/>
</dbReference>
<organism evidence="4 5">
    <name type="scientific">Bursaphelenchus okinawaensis</name>
    <dbReference type="NCBI Taxonomy" id="465554"/>
    <lineage>
        <taxon>Eukaryota</taxon>
        <taxon>Metazoa</taxon>
        <taxon>Ecdysozoa</taxon>
        <taxon>Nematoda</taxon>
        <taxon>Chromadorea</taxon>
        <taxon>Rhabditida</taxon>
        <taxon>Tylenchina</taxon>
        <taxon>Tylenchomorpha</taxon>
        <taxon>Aphelenchoidea</taxon>
        <taxon>Aphelenchoididae</taxon>
        <taxon>Bursaphelenchus</taxon>
    </lineage>
</organism>
<name>A0A811KW38_9BILA</name>
<dbReference type="Proteomes" id="UP000783686">
    <property type="component" value="Unassembled WGS sequence"/>
</dbReference>
<dbReference type="InterPro" id="IPR029028">
    <property type="entry name" value="Alpha/beta_knot_MTases"/>
</dbReference>
<dbReference type="GO" id="GO:0016423">
    <property type="term" value="F:tRNA (guanine) methyltransferase activity"/>
    <property type="evidence" value="ECO:0007669"/>
    <property type="project" value="InterPro"/>
</dbReference>
<dbReference type="InterPro" id="IPR029026">
    <property type="entry name" value="tRNA_m1G_MTases_N"/>
</dbReference>
<dbReference type="InterPro" id="IPR044748">
    <property type="entry name" value="Trm3/TARBP1_C"/>
</dbReference>
<comment type="caution">
    <text evidence="4">The sequence shown here is derived from an EMBL/GenBank/DDBJ whole genome shotgun (WGS) entry which is preliminary data.</text>
</comment>
<evidence type="ECO:0000256" key="2">
    <source>
        <dbReference type="ARBA" id="ARBA00022679"/>
    </source>
</evidence>
<proteinExistence type="predicted"/>
<dbReference type="OrthoDB" id="241340at2759"/>
<evidence type="ECO:0000313" key="5">
    <source>
        <dbReference type="Proteomes" id="UP000614601"/>
    </source>
</evidence>
<dbReference type="Pfam" id="PF00588">
    <property type="entry name" value="SpoU_methylase"/>
    <property type="match status" value="1"/>
</dbReference>
<dbReference type="SUPFAM" id="SSF75217">
    <property type="entry name" value="alpha/beta knot"/>
    <property type="match status" value="1"/>
</dbReference>
<dbReference type="Gene3D" id="3.40.1280.10">
    <property type="match status" value="1"/>
</dbReference>
<evidence type="ECO:0000259" key="3">
    <source>
        <dbReference type="Pfam" id="PF00588"/>
    </source>
</evidence>
<dbReference type="AlphaFoldDB" id="A0A811KW38"/>
<evidence type="ECO:0000313" key="4">
    <source>
        <dbReference type="EMBL" id="CAD5219654.1"/>
    </source>
</evidence>
<keyword evidence="5" id="KW-1185">Reference proteome</keyword>